<accession>H8FQN0</accession>
<dbReference type="Proteomes" id="UP000004169">
    <property type="component" value="Unassembled WGS sequence"/>
</dbReference>
<reference evidence="1 2" key="1">
    <citation type="journal article" date="2012" name="J. Bacteriol.">
        <title>Draft Genome Sequence of the Purple Photosynthetic Bacterium Phaeospirillum molischianum DSM120, a Particularly Versatile Bacterium.</title>
        <authorList>
            <person name="Duquesne K."/>
            <person name="Prima V."/>
            <person name="Ji B."/>
            <person name="Rouy Z."/>
            <person name="Medigue C."/>
            <person name="Talla E."/>
            <person name="Sturgis J.N."/>
        </authorList>
    </citation>
    <scope>NUCLEOTIDE SEQUENCE [LARGE SCALE GENOMIC DNA]</scope>
    <source>
        <strain evidence="2">DSM120</strain>
    </source>
</reference>
<sequence length="59" mass="6495">MAKEKPRTRVWRAGLLTVFSPISGRGVQARLSIGGSVCRVVIIMPQPGLRQDGGWMIFL</sequence>
<keyword evidence="2" id="KW-1185">Reference proteome</keyword>
<proteinExistence type="predicted"/>
<organism evidence="1 2">
    <name type="scientific">Magnetospirillum molischianum DSM 120</name>
    <dbReference type="NCBI Taxonomy" id="1150626"/>
    <lineage>
        <taxon>Bacteria</taxon>
        <taxon>Pseudomonadati</taxon>
        <taxon>Pseudomonadota</taxon>
        <taxon>Alphaproteobacteria</taxon>
        <taxon>Rhodospirillales</taxon>
        <taxon>Rhodospirillaceae</taxon>
        <taxon>Magnetospirillum</taxon>
    </lineage>
</organism>
<evidence type="ECO:0000313" key="1">
    <source>
        <dbReference type="EMBL" id="CCG40668.1"/>
    </source>
</evidence>
<evidence type="ECO:0000313" key="2">
    <source>
        <dbReference type="Proteomes" id="UP000004169"/>
    </source>
</evidence>
<name>H8FQN0_MAGML</name>
<dbReference type="AlphaFoldDB" id="H8FQN0"/>
<dbReference type="EMBL" id="CAHP01000014">
    <property type="protein sequence ID" value="CCG40668.1"/>
    <property type="molecule type" value="Genomic_DNA"/>
</dbReference>
<comment type="caution">
    <text evidence="1">The sequence shown here is derived from an EMBL/GenBank/DDBJ whole genome shotgun (WGS) entry which is preliminary data.</text>
</comment>
<gene>
    <name evidence="1" type="ORF">PHAMO_210179</name>
</gene>
<protein>
    <submittedName>
        <fullName evidence="1">Uncharacterized protein</fullName>
    </submittedName>
</protein>
<dbReference type="STRING" id="1150626.PHAMO_210179"/>